<proteinExistence type="predicted"/>
<name>A0ABW7WYI6_9NOCA</name>
<keyword evidence="1" id="KW-0472">Membrane</keyword>
<dbReference type="Proteomes" id="UP001611415">
    <property type="component" value="Unassembled WGS sequence"/>
</dbReference>
<feature type="transmembrane region" description="Helical" evidence="1">
    <location>
        <begin position="68"/>
        <end position="93"/>
    </location>
</feature>
<protein>
    <submittedName>
        <fullName evidence="2">Uncharacterized protein</fullName>
    </submittedName>
</protein>
<comment type="caution">
    <text evidence="2">The sequence shown here is derived from an EMBL/GenBank/DDBJ whole genome shotgun (WGS) entry which is preliminary data.</text>
</comment>
<evidence type="ECO:0000313" key="3">
    <source>
        <dbReference type="Proteomes" id="UP001611415"/>
    </source>
</evidence>
<feature type="transmembrane region" description="Helical" evidence="1">
    <location>
        <begin position="127"/>
        <end position="152"/>
    </location>
</feature>
<evidence type="ECO:0000256" key="1">
    <source>
        <dbReference type="SAM" id="Phobius"/>
    </source>
</evidence>
<feature type="transmembrane region" description="Helical" evidence="1">
    <location>
        <begin position="454"/>
        <end position="475"/>
    </location>
</feature>
<keyword evidence="1" id="KW-1133">Transmembrane helix</keyword>
<keyword evidence="1" id="KW-0812">Transmembrane</keyword>
<evidence type="ECO:0000313" key="2">
    <source>
        <dbReference type="EMBL" id="MFI2473898.1"/>
    </source>
</evidence>
<feature type="transmembrane region" description="Helical" evidence="1">
    <location>
        <begin position="283"/>
        <end position="307"/>
    </location>
</feature>
<feature type="transmembrane region" description="Helical" evidence="1">
    <location>
        <begin position="408"/>
        <end position="433"/>
    </location>
</feature>
<sequence>MKAISNLLWDEVPSVVHRYWLSLGMVLGDGEYVRAWPPVAVSAPFASLGFGAALAVSLSTLAGAPLYTYSFAIVTAMLVVSGLGAALGLWVWLGFVLTDLVVGDHATLPGLQSKYSPDPLDDFARGYLPLGLAYGLLFGLLVVAPLLARVFALGAEVTVHRRVELELTRAAGSFVYVVALAGLAYVWAQAVPFMIRPIWSFSGSVPAATAIQPIQSNASGLATAAALSGVVRAVLTRLATPRLPTSHAALQSRSGTSVVGQLVAIPIQALILTMLLSGMVFSIFVGLFLWLAICVLLLVRVFAVPHIPWYADHVRKVPLLLRIATCALVAYYLTKAVVEPAIARREQSFASLVSVLLVALAVATFLLPGPHLAHDSPGTHLRAESRGIAQQWPDTSPPPPTGPVYFSYIRQLASIVTRFAIVAALASSVVMFTPSRAPADNCGDLSDCPYNVKVALVAAAIALVLLVVVLLPQLIASAAAAEAAMAEWTTAMAASNAMRMMSMTSAQIGRYIIGWGETQTAAAVAQTRAVTQSLTTEIVRGMIARGLTREWVEAQLATYGRSFAKEGMKLVNKQLVPRIELMRRILELWP</sequence>
<accession>A0ABW7WYI6</accession>
<dbReference type="RefSeq" id="WP_397092513.1">
    <property type="nucleotide sequence ID" value="NZ_JBIRYO010000006.1"/>
</dbReference>
<organism evidence="2 3">
    <name type="scientific">Nocardia xishanensis</name>
    <dbReference type="NCBI Taxonomy" id="238964"/>
    <lineage>
        <taxon>Bacteria</taxon>
        <taxon>Bacillati</taxon>
        <taxon>Actinomycetota</taxon>
        <taxon>Actinomycetes</taxon>
        <taxon>Mycobacteriales</taxon>
        <taxon>Nocardiaceae</taxon>
        <taxon>Nocardia</taxon>
    </lineage>
</organism>
<reference evidence="2 3" key="1">
    <citation type="submission" date="2024-10" db="EMBL/GenBank/DDBJ databases">
        <title>The Natural Products Discovery Center: Release of the First 8490 Sequenced Strains for Exploring Actinobacteria Biosynthetic Diversity.</title>
        <authorList>
            <person name="Kalkreuter E."/>
            <person name="Kautsar S.A."/>
            <person name="Yang D."/>
            <person name="Bader C.D."/>
            <person name="Teijaro C.N."/>
            <person name="Fluegel L."/>
            <person name="Davis C.M."/>
            <person name="Simpson J.R."/>
            <person name="Lauterbach L."/>
            <person name="Steele A.D."/>
            <person name="Gui C."/>
            <person name="Meng S."/>
            <person name="Li G."/>
            <person name="Viehrig K."/>
            <person name="Ye F."/>
            <person name="Su P."/>
            <person name="Kiefer A.F."/>
            <person name="Nichols A."/>
            <person name="Cepeda A.J."/>
            <person name="Yan W."/>
            <person name="Fan B."/>
            <person name="Jiang Y."/>
            <person name="Adhikari A."/>
            <person name="Zheng C.-J."/>
            <person name="Schuster L."/>
            <person name="Cowan T.M."/>
            <person name="Smanski M.J."/>
            <person name="Chevrette M.G."/>
            <person name="De Carvalho L.P.S."/>
            <person name="Shen B."/>
        </authorList>
    </citation>
    <scope>NUCLEOTIDE SEQUENCE [LARGE SCALE GENOMIC DNA]</scope>
    <source>
        <strain evidence="2 3">NPDC019275</strain>
    </source>
</reference>
<dbReference type="EMBL" id="JBIRYO010000006">
    <property type="protein sequence ID" value="MFI2473898.1"/>
    <property type="molecule type" value="Genomic_DNA"/>
</dbReference>
<feature type="transmembrane region" description="Helical" evidence="1">
    <location>
        <begin position="35"/>
        <end position="56"/>
    </location>
</feature>
<gene>
    <name evidence="2" type="ORF">ACH49W_11020</name>
</gene>
<feature type="transmembrane region" description="Helical" evidence="1">
    <location>
        <begin position="349"/>
        <end position="367"/>
    </location>
</feature>
<feature type="transmembrane region" description="Helical" evidence="1">
    <location>
        <begin position="258"/>
        <end position="276"/>
    </location>
</feature>
<feature type="transmembrane region" description="Helical" evidence="1">
    <location>
        <begin position="173"/>
        <end position="195"/>
    </location>
</feature>
<keyword evidence="3" id="KW-1185">Reference proteome</keyword>
<feature type="transmembrane region" description="Helical" evidence="1">
    <location>
        <begin position="319"/>
        <end position="337"/>
    </location>
</feature>